<feature type="compositionally biased region" description="Polar residues" evidence="1">
    <location>
        <begin position="186"/>
        <end position="195"/>
    </location>
</feature>
<evidence type="ECO:0000313" key="3">
    <source>
        <dbReference type="Proteomes" id="UP000268014"/>
    </source>
</evidence>
<dbReference type="AlphaFoldDB" id="A0A0N4WPD5"/>
<sequence length="289" mass="31819">MVTRETPVSNQMLRSLCGCRTNRVDDKDVIVVEDYRNTNLYSLPADREMIRPFHESILKLLPAKFMLIIKLSRVFLYTSNKVLSRSLVGALLTSLEKMNLKLVQAAMISPSHDILKKSAILKKVGRQKEVCLISLWRGGDSFKHVHNAATRFCREYAFVLDVDIAMTDSTKSTRKEAELWIPTPASIPTTTNTPADNVGNAEPITNEQPPNLEEENPAPAGDVDPAVILPNVVQDPEDVILVRESSTADTVPVGDTVDRMTPPNHELPELQAPEAVGNHAPAPPATNGV</sequence>
<evidence type="ECO:0000313" key="4">
    <source>
        <dbReference type="WBParaSite" id="HPLM_0001322201-mRNA-1"/>
    </source>
</evidence>
<keyword evidence="3" id="KW-1185">Reference proteome</keyword>
<dbReference type="WBParaSite" id="HPLM_0001322201-mRNA-1">
    <property type="protein sequence ID" value="HPLM_0001322201-mRNA-1"/>
    <property type="gene ID" value="HPLM_0001322201"/>
</dbReference>
<evidence type="ECO:0000313" key="2">
    <source>
        <dbReference type="EMBL" id="VDO48205.1"/>
    </source>
</evidence>
<evidence type="ECO:0000256" key="1">
    <source>
        <dbReference type="SAM" id="MobiDB-lite"/>
    </source>
</evidence>
<proteinExistence type="predicted"/>
<name>A0A0N4WPD5_HAEPC</name>
<accession>A0A0N4WPD5</accession>
<dbReference type="Proteomes" id="UP000268014">
    <property type="component" value="Unassembled WGS sequence"/>
</dbReference>
<dbReference type="OMA" id="FIVCTQN"/>
<reference evidence="2 3" key="2">
    <citation type="submission" date="2018-11" db="EMBL/GenBank/DDBJ databases">
        <authorList>
            <consortium name="Pathogen Informatics"/>
        </authorList>
    </citation>
    <scope>NUCLEOTIDE SEQUENCE [LARGE SCALE GENOMIC DNA]</scope>
    <source>
        <strain evidence="2 3">MHpl1</strain>
    </source>
</reference>
<feature type="region of interest" description="Disordered" evidence="1">
    <location>
        <begin position="245"/>
        <end position="289"/>
    </location>
</feature>
<feature type="region of interest" description="Disordered" evidence="1">
    <location>
        <begin position="184"/>
        <end position="222"/>
    </location>
</feature>
<dbReference type="EMBL" id="UZAF01018127">
    <property type="protein sequence ID" value="VDO48205.1"/>
    <property type="molecule type" value="Genomic_DNA"/>
</dbReference>
<gene>
    <name evidence="2" type="ORF">HPLM_LOCUS13214</name>
</gene>
<protein>
    <submittedName>
        <fullName evidence="4">Protein-serine/threonine phosphatase</fullName>
    </submittedName>
</protein>
<reference evidence="4" key="1">
    <citation type="submission" date="2017-02" db="UniProtKB">
        <authorList>
            <consortium name="WormBaseParasite"/>
        </authorList>
    </citation>
    <scope>IDENTIFICATION</scope>
</reference>
<dbReference type="OrthoDB" id="5869535at2759"/>
<organism evidence="4">
    <name type="scientific">Haemonchus placei</name>
    <name type="common">Barber's pole worm</name>
    <dbReference type="NCBI Taxonomy" id="6290"/>
    <lineage>
        <taxon>Eukaryota</taxon>
        <taxon>Metazoa</taxon>
        <taxon>Ecdysozoa</taxon>
        <taxon>Nematoda</taxon>
        <taxon>Chromadorea</taxon>
        <taxon>Rhabditida</taxon>
        <taxon>Rhabditina</taxon>
        <taxon>Rhabditomorpha</taxon>
        <taxon>Strongyloidea</taxon>
        <taxon>Trichostrongylidae</taxon>
        <taxon>Haemonchus</taxon>
    </lineage>
</organism>